<gene>
    <name evidence="2" type="ORF">KSP39_PZI011852</name>
</gene>
<reference evidence="2 3" key="1">
    <citation type="journal article" date="2022" name="Nat. Plants">
        <title>Genomes of leafy and leafless Platanthera orchids illuminate the evolution of mycoheterotrophy.</title>
        <authorList>
            <person name="Li M.H."/>
            <person name="Liu K.W."/>
            <person name="Li Z."/>
            <person name="Lu H.C."/>
            <person name="Ye Q.L."/>
            <person name="Zhang D."/>
            <person name="Wang J.Y."/>
            <person name="Li Y.F."/>
            <person name="Zhong Z.M."/>
            <person name="Liu X."/>
            <person name="Yu X."/>
            <person name="Liu D.K."/>
            <person name="Tu X.D."/>
            <person name="Liu B."/>
            <person name="Hao Y."/>
            <person name="Liao X.Y."/>
            <person name="Jiang Y.T."/>
            <person name="Sun W.H."/>
            <person name="Chen J."/>
            <person name="Chen Y.Q."/>
            <person name="Ai Y."/>
            <person name="Zhai J.W."/>
            <person name="Wu S.S."/>
            <person name="Zhou Z."/>
            <person name="Hsiao Y.Y."/>
            <person name="Wu W.L."/>
            <person name="Chen Y.Y."/>
            <person name="Lin Y.F."/>
            <person name="Hsu J.L."/>
            <person name="Li C.Y."/>
            <person name="Wang Z.W."/>
            <person name="Zhao X."/>
            <person name="Zhong W.Y."/>
            <person name="Ma X.K."/>
            <person name="Ma L."/>
            <person name="Huang J."/>
            <person name="Chen G.Z."/>
            <person name="Huang M.Z."/>
            <person name="Huang L."/>
            <person name="Peng D.H."/>
            <person name="Luo Y.B."/>
            <person name="Zou S.Q."/>
            <person name="Chen S.P."/>
            <person name="Lan S."/>
            <person name="Tsai W.C."/>
            <person name="Van de Peer Y."/>
            <person name="Liu Z.J."/>
        </authorList>
    </citation>
    <scope>NUCLEOTIDE SEQUENCE [LARGE SCALE GENOMIC DNA]</scope>
    <source>
        <strain evidence="2">Lor287</strain>
    </source>
</reference>
<evidence type="ECO:0000313" key="3">
    <source>
        <dbReference type="Proteomes" id="UP001418222"/>
    </source>
</evidence>
<dbReference type="InterPro" id="IPR036612">
    <property type="entry name" value="KH_dom_type_1_sf"/>
</dbReference>
<dbReference type="GO" id="GO:0003723">
    <property type="term" value="F:RNA binding"/>
    <property type="evidence" value="ECO:0007669"/>
    <property type="project" value="InterPro"/>
</dbReference>
<dbReference type="InterPro" id="IPR043502">
    <property type="entry name" value="DNA/RNA_pol_sf"/>
</dbReference>
<protein>
    <recommendedName>
        <fullName evidence="1">Integrase catalytic domain-containing protein</fullName>
    </recommendedName>
</protein>
<dbReference type="InterPro" id="IPR036397">
    <property type="entry name" value="RNaseH_sf"/>
</dbReference>
<dbReference type="Pfam" id="PF25597">
    <property type="entry name" value="SH3_retrovirus"/>
    <property type="match status" value="1"/>
</dbReference>
<dbReference type="SUPFAM" id="SSF56672">
    <property type="entry name" value="DNA/RNA polymerases"/>
    <property type="match status" value="1"/>
</dbReference>
<dbReference type="Pfam" id="PF07727">
    <property type="entry name" value="RVT_2"/>
    <property type="match status" value="2"/>
</dbReference>
<feature type="domain" description="Integrase catalytic" evidence="1">
    <location>
        <begin position="44"/>
        <end position="168"/>
    </location>
</feature>
<dbReference type="AlphaFoldDB" id="A0AAP0BFP3"/>
<dbReference type="GO" id="GO:0015074">
    <property type="term" value="P:DNA integration"/>
    <property type="evidence" value="ECO:0007669"/>
    <property type="project" value="InterPro"/>
</dbReference>
<dbReference type="CDD" id="cd09272">
    <property type="entry name" value="RNase_HI_RT_Ty1"/>
    <property type="match status" value="1"/>
</dbReference>
<dbReference type="EMBL" id="JBBWWQ010000010">
    <property type="protein sequence ID" value="KAK8937204.1"/>
    <property type="molecule type" value="Genomic_DNA"/>
</dbReference>
<evidence type="ECO:0000259" key="1">
    <source>
        <dbReference type="PROSITE" id="PS50994"/>
    </source>
</evidence>
<organism evidence="2 3">
    <name type="scientific">Platanthera zijinensis</name>
    <dbReference type="NCBI Taxonomy" id="2320716"/>
    <lineage>
        <taxon>Eukaryota</taxon>
        <taxon>Viridiplantae</taxon>
        <taxon>Streptophyta</taxon>
        <taxon>Embryophyta</taxon>
        <taxon>Tracheophyta</taxon>
        <taxon>Spermatophyta</taxon>
        <taxon>Magnoliopsida</taxon>
        <taxon>Liliopsida</taxon>
        <taxon>Asparagales</taxon>
        <taxon>Orchidaceae</taxon>
        <taxon>Orchidoideae</taxon>
        <taxon>Orchideae</taxon>
        <taxon>Orchidinae</taxon>
        <taxon>Platanthera</taxon>
    </lineage>
</organism>
<accession>A0AAP0BFP3</accession>
<dbReference type="SUPFAM" id="SSF53098">
    <property type="entry name" value="Ribonuclease H-like"/>
    <property type="match status" value="1"/>
</dbReference>
<dbReference type="InterPro" id="IPR001584">
    <property type="entry name" value="Integrase_cat-core"/>
</dbReference>
<dbReference type="Gene3D" id="3.30.1370.10">
    <property type="entry name" value="K Homology domain, type 1"/>
    <property type="match status" value="1"/>
</dbReference>
<dbReference type="PROSITE" id="PS50994">
    <property type="entry name" value="INTEGRASE"/>
    <property type="match status" value="1"/>
</dbReference>
<dbReference type="PANTHER" id="PTHR11439">
    <property type="entry name" value="GAG-POL-RELATED RETROTRANSPOSON"/>
    <property type="match status" value="1"/>
</dbReference>
<name>A0AAP0BFP3_9ASPA</name>
<dbReference type="SUPFAM" id="SSF54791">
    <property type="entry name" value="Eukaryotic type KH-domain (KH-domain type I)"/>
    <property type="match status" value="1"/>
</dbReference>
<keyword evidence="3" id="KW-1185">Reference proteome</keyword>
<dbReference type="PANTHER" id="PTHR11439:SF467">
    <property type="entry name" value="INTEGRASE CATALYTIC DOMAIN-CONTAINING PROTEIN"/>
    <property type="match status" value="1"/>
</dbReference>
<dbReference type="InterPro" id="IPR013103">
    <property type="entry name" value="RVT_2"/>
</dbReference>
<dbReference type="InterPro" id="IPR057670">
    <property type="entry name" value="SH3_retrovirus"/>
</dbReference>
<evidence type="ECO:0000313" key="2">
    <source>
        <dbReference type="EMBL" id="KAK8937204.1"/>
    </source>
</evidence>
<proteinExistence type="predicted"/>
<sequence>MYAHPTDGSIAFASISSSRVSDWIIDSGASRHVTGNTGEFSYTRLADADSIQTTDVSLLSISSIIIQLKCIVSFDIPKVTFQEKGTRRIFGIETWHDGLWYLDQKGLDAALTQYNAVIKVLRSDNGTEYINKAMEEYVSAHWIVHQTTCAYTPAQNRVAERKNKHLLEVAKRCLLGFWGGSPHVSGCRDNGGMLPLKVFGCVCFVKDNILGVGKLDARAVKCVFVGYSRTQKGYMCWSPVEKRCFVNMDVHFRELEQYYQQGGDPPATDSSDTENMRLEREKLVTNLGVWQGGSVEDELASDEEQVEEIDEERRDVRPTTLGELLTYIRRRKLPAVPDLVSVPSLAPGPLATPLRSLLLERLQATSPRASGDILLPSPTSPLIVRRTTRSNAGNPPDRYSWDLASFVSYDHISSTHGTFIASLDSIIVPNNCKNPDEQVERYKARLVAKGYSQTYGIDYNETFAPVAKMSTIPPGFGMTKTEGRVCRLKKSLYGLKQSPRAWFDRFRKAMIEMGYHQINADHTVFSRQNECHITMLAVYVDDMIITGDDEQEIGRLKGALGKEFEVKDLNILRYFLVIEIAYEAEGVVLSQRKYTLDLLTETGMLGCKPAVTSIDQRCKLGAEVGEPVDREMYQRLVGKLIYLSHTRPDISFYVSVVSRYMHDPRKGHMDVVYQILRYLKSAPGKGLTFRRNEHMKIEGYCDSDWASCADDKRSTSGYCIFVGSNLVSRRSKKQSVVARSTAEAEYKAMTLGVAELLWLRGMLVELKLDRGDGMKLWCDSQSTISIANNPVQYDRTKHIKIDRFFIKEKLDGGLLELSHVSTKGQEEMMRGKPGYEHLSEPLHILIEAELPVEIIDARLIQARDILEELVKPVDESQDFIKKQQLRELAILNGTLREEISHMSGSSFSYTDTVLVPLFLFLTQFYMKDDAAVTVQEPPINPAKLGRVKVRSLLYSSNHARERMRGARSSDPTVLRQLGWPSFREVFHHELLTSRSSYNLLISCFYSDLT</sequence>
<dbReference type="InterPro" id="IPR012337">
    <property type="entry name" value="RNaseH-like_sf"/>
</dbReference>
<comment type="caution">
    <text evidence="2">The sequence shown here is derived from an EMBL/GenBank/DDBJ whole genome shotgun (WGS) entry which is preliminary data.</text>
</comment>
<dbReference type="Gene3D" id="3.30.420.10">
    <property type="entry name" value="Ribonuclease H-like superfamily/Ribonuclease H"/>
    <property type="match status" value="1"/>
</dbReference>
<dbReference type="Proteomes" id="UP001418222">
    <property type="component" value="Unassembled WGS sequence"/>
</dbReference>